<accession>A0AC34F3T8</accession>
<sequence>MQENINVFCRVRPFSTEEGTNQKSNLQIDSTNTTIIVESKNGVKTQYKLNGVFDADETQEAIYKIVGKPIVDGFVAGFNGTIFAYGQTGSGKSYTMLGPDLKSKSDHGIIPRAIQTIFPDLESKVQVHRNSFKYLMKCSFIEIFNEECYDLLEKNGEKLKILGSSEITVENSKENQVTTVDECMQVFLECLKQRKTAETLMNRDSSRSHAVFSLTLVTENFEEKLIRKSRLNLVDLAGSERQSQTNNTDDRLKEAGKINKSLSTLARIIRQINQNEYVSYRSSKLTRLLSDSLGGNRHVKKVKNSAKVNESRHEIQMQSSEQSHRSNFLMVTKLRKEIEDLKAKNLQAEKAAAENSLEHFELHENNAHIEARLQKQLKEFAEATNEYVNHSEAQIDILKKNNFKLQGKLTKCRKEKNQVYGHVLTQRAEINQLRKEIAFKNQKNAEITEQLAVSGLRNANLNDSRLVDHDFEFQECPIGTEPMETDEVQNDERSIPPPNEGNDPGYDSGDNRVGNDNENSSNGSEEVTSSDEEMAPVNNSYSTIETHRYGLFGKTLIVYLNDGAKDHRYHRNHGKYYYCGNCVHAKSGKSSRAEIINENGREYVRVEKFHPCELNGSMSFRDFENYEIHLNENGQKELVIFETEERKKCYRYGYHSTNIPFYQCKVKGCRCTASTRVNENGIQYIKAQWPHKNGCQPSEYIQSFKEDGFDFRNVNIINTAFK</sequence>
<organism evidence="1 2">
    <name type="scientific">Panagrolaimus sp. ES5</name>
    <dbReference type="NCBI Taxonomy" id="591445"/>
    <lineage>
        <taxon>Eukaryota</taxon>
        <taxon>Metazoa</taxon>
        <taxon>Ecdysozoa</taxon>
        <taxon>Nematoda</taxon>
        <taxon>Chromadorea</taxon>
        <taxon>Rhabditida</taxon>
        <taxon>Tylenchina</taxon>
        <taxon>Panagrolaimomorpha</taxon>
        <taxon>Panagrolaimoidea</taxon>
        <taxon>Panagrolaimidae</taxon>
        <taxon>Panagrolaimus</taxon>
    </lineage>
</organism>
<name>A0AC34F3T8_9BILA</name>
<dbReference type="Proteomes" id="UP000887579">
    <property type="component" value="Unplaced"/>
</dbReference>
<protein>
    <submittedName>
        <fullName evidence="2">Kinesin-like protein</fullName>
    </submittedName>
</protein>
<reference evidence="2" key="1">
    <citation type="submission" date="2022-11" db="UniProtKB">
        <authorList>
            <consortium name="WormBaseParasite"/>
        </authorList>
    </citation>
    <scope>IDENTIFICATION</scope>
</reference>
<evidence type="ECO:0000313" key="2">
    <source>
        <dbReference type="WBParaSite" id="ES5_v2.g11633.t1"/>
    </source>
</evidence>
<dbReference type="WBParaSite" id="ES5_v2.g11633.t1">
    <property type="protein sequence ID" value="ES5_v2.g11633.t1"/>
    <property type="gene ID" value="ES5_v2.g11633"/>
</dbReference>
<proteinExistence type="predicted"/>
<evidence type="ECO:0000313" key="1">
    <source>
        <dbReference type="Proteomes" id="UP000887579"/>
    </source>
</evidence>